<sequence length="1192" mass="138739">MFSASKENFMPQLNNDKDKMELEQIIMKIQQFDKLEFLSRVAALRLYYKNRDKAVLLDAITTATINWLSENEWNYSGIAMSYGKFKKTIQNLNNLDIKINIDPTENPYIERILCYGNYDIIPGINISLTFNLQAIINTLFLSENELSQQELMDYSQFLQENLKLSSLIIETIDEYEIGVAFTRDIFIPSQKSLTQKAESLIINTPTSQIEKLLIDTAKAKKYKINPFSQDEHVFLKKPYIKIDGKILVLDISSIGSALAKYVIENLKKTSKNETLDAVNNYIWYKIHQYLRVLGHRKLQVKDLSIELITDASYKESILSIANDKVFIVISSLESWSKKTNNHERMNSRIKTIIKKLNENGIIKENIFLLVIPHSFSGNQPIALDLLRIPYVCCLSPNELKAISINETQKMFVPRFMKAKKRMKNSHMNTTYGDFNLLCTYIENDYSFYADDDFDYQEIDIFFQQEETGIYIEHANKREQEKIFYSAIDKKLHNTVRDNDLGIFISWSGRKSIRYFIDNSNGYHVELKVNEIDSADKLNVYTNLLDCFSYWMGQYFSKVELSDNVNVIIKLTDDIVKYSSLEEGKEIEYKKCSFSIDDNILTMSISALTYLSFGSTLENVYEKESVVDVIEYITTECDLEIIEEIFFPKQKKKITGKEMNINIEYTPVNIERLSINESDTNLTLDDLGYELKRQGYRVGVIPTEKNSDICNNIVNYLYTRLQAQISKYNKEQLLKALYAQLEATLYSQLWQSNNFYQDILLMPKRKDEVLSNINDMAADSLALKFLIEYCAATPSNGNENIGMWELEELMGVCALILSWAHRSDLFKYELVKTKVSMLSSNRIGLKHTDFDKYNLATYNGKINQLAFDDNSSITNEALEKKKEEFFNMFNDSFNNFFAAEFGYTFEVFDTVINSLIKIGADSEEVVISLPLDDVVLEVRRLVTDQLNKDEIERVIYDFALCERTDFLKPSTGFKKYDVLPWRFNRNLSFIRRPIIIHNKNVIWGIRNLAYLKKYLYNLIFNGTYRAQSKSMKILMSKVANFQGDKFNSKVYTLLNSYPDMKVYMAVAKIGKKKITDENNNVLGDIDILAFNTKKKKIFVIETKNFNLARNPYEIAMEIEKIFKGEKSFLFKHQRREKWVIENLDVILEHYQLPKGRWKIGSMFIVSEHIISRDLEKNNTRLLGIKELTAKTFS</sequence>
<gene>
    <name evidence="1" type="ORF">ARR48_03335</name>
</gene>
<protein>
    <submittedName>
        <fullName evidence="1">Uncharacterized protein</fullName>
    </submittedName>
</protein>
<proteinExistence type="predicted"/>
<dbReference type="RefSeq" id="WP_061394413.1">
    <property type="nucleotide sequence ID" value="NZ_JBEQQD010000001.1"/>
</dbReference>
<dbReference type="AlphaFoldDB" id="A0AAN2WAD1"/>
<dbReference type="Proteomes" id="UP000368805">
    <property type="component" value="Unassembled WGS sequence"/>
</dbReference>
<evidence type="ECO:0000313" key="1">
    <source>
        <dbReference type="EMBL" id="EAE1630826.1"/>
    </source>
</evidence>
<reference evidence="1 2" key="1">
    <citation type="submission" date="2018-06" db="EMBL/GenBank/DDBJ databases">
        <authorList>
            <consortium name="GenomeTrakr: Next Generation Sequencing Network for Food Pathogen Tracability"/>
        </authorList>
    </citation>
    <scope>NUCLEOTIDE SEQUENCE [LARGE SCALE GENOMIC DNA]</scope>
    <source>
        <strain evidence="1 2">FDA00006304</strain>
    </source>
</reference>
<organism evidence="1 2">
    <name type="scientific">Listeria monocytogenes</name>
    <dbReference type="NCBI Taxonomy" id="1639"/>
    <lineage>
        <taxon>Bacteria</taxon>
        <taxon>Bacillati</taxon>
        <taxon>Bacillota</taxon>
        <taxon>Bacilli</taxon>
        <taxon>Bacillales</taxon>
        <taxon>Listeriaceae</taxon>
        <taxon>Listeria</taxon>
    </lineage>
</organism>
<accession>A0AAN2WAD1</accession>
<evidence type="ECO:0000313" key="2">
    <source>
        <dbReference type="Proteomes" id="UP000368805"/>
    </source>
</evidence>
<dbReference type="EMBL" id="AAAQVA010000001">
    <property type="protein sequence ID" value="EAE1630826.1"/>
    <property type="molecule type" value="Genomic_DNA"/>
</dbReference>
<comment type="caution">
    <text evidence="1">The sequence shown here is derived from an EMBL/GenBank/DDBJ whole genome shotgun (WGS) entry which is preliminary data.</text>
</comment>
<name>A0AAN2WAD1_LISMN</name>